<dbReference type="AlphaFoldDB" id="F8L546"/>
<dbReference type="GO" id="GO:0004018">
    <property type="term" value="F:N6-(1,2-dicarboxyethyl)AMP AMP-lyase (fumarate-forming) activity"/>
    <property type="evidence" value="ECO:0007669"/>
    <property type="project" value="UniProtKB-UniRule"/>
</dbReference>
<dbReference type="eggNOG" id="COG0015">
    <property type="taxonomic scope" value="Bacteria"/>
</dbReference>
<keyword evidence="1 3" id="KW-0456">Lyase</keyword>
<dbReference type="Pfam" id="PF00206">
    <property type="entry name" value="Lyase_1"/>
    <property type="match status" value="1"/>
</dbReference>
<evidence type="ECO:0000256" key="3">
    <source>
        <dbReference type="RuleBase" id="RU361172"/>
    </source>
</evidence>
<evidence type="ECO:0000313" key="6">
    <source>
        <dbReference type="Proteomes" id="UP000000496"/>
    </source>
</evidence>
<organism evidence="5 6">
    <name type="scientific">Simkania negevensis (strain ATCC VR-1471 / DSM 27360 / Z)</name>
    <dbReference type="NCBI Taxonomy" id="331113"/>
    <lineage>
        <taxon>Bacteria</taxon>
        <taxon>Pseudomonadati</taxon>
        <taxon>Chlamydiota</taxon>
        <taxon>Chlamydiia</taxon>
        <taxon>Parachlamydiales</taxon>
        <taxon>Simkaniaceae</taxon>
        <taxon>Simkania</taxon>
    </lineage>
</organism>
<dbReference type="Gene3D" id="1.10.40.30">
    <property type="entry name" value="Fumarase/aspartase (C-terminal domain)"/>
    <property type="match status" value="1"/>
</dbReference>
<dbReference type="Proteomes" id="UP000000496">
    <property type="component" value="Chromosome gsn.131"/>
</dbReference>
<dbReference type="InterPro" id="IPR020557">
    <property type="entry name" value="Fumarate_lyase_CS"/>
</dbReference>
<dbReference type="SUPFAM" id="SSF48557">
    <property type="entry name" value="L-aspartase-like"/>
    <property type="match status" value="1"/>
</dbReference>
<comment type="pathway">
    <text evidence="3">Purine metabolism; IMP biosynthesis via de novo pathway; 5-amino-1-(5-phospho-D-ribosyl)imidazole-4-carboxamide from 5-amino-1-(5-phospho-D-ribosyl)imidazole-4-carboxylate: step 2/2.</text>
</comment>
<sequence length="473" mass="53212">MNEYQSPLTVRYASSEMKIIFSPQHKYETWRKLWIALAEAQKELGLKITDEQIAELKKNISKIDFDAVRIFETESRHEVMAHIRAYGAVCPNAKGILHIGATSAYVMDNGDLIQMKEGLELLKGKLIYVIEKLNHLALKNVDTPCLGFTHFQPAQPTTVGKRVALWLQDFVTDFYDLFHLMGTFPFLGVKGATGSQVSYMALFENDQEKVVELDEKVTKKMGFQKAYYVSGQTFPRKQELRILNVLASLASSVHKCATDLRLLSHLNEFEEPFGESQVGSSAMPYKRNPIMAERACALARFVLSLWNNPAYTASLQWLERSLDDSANRRIAIPEAFLAADSLLNLMGNLIEGLKIFPSMMTAHLQEHLPYLAMEHVLAAAVLKGKDRGVVHEKLRQHAFEAGKHKREHGRPSDLLARMTADSEIGLSETELASLFKAEGLTGRSKQQVIEFLKLEVQPLLEQNLSLKPPTLGV</sequence>
<dbReference type="InterPro" id="IPR019468">
    <property type="entry name" value="AdenyloSucc_lyase_C"/>
</dbReference>
<comment type="similarity">
    <text evidence="3">Belongs to the lyase 1 family. Adenylosuccinate lyase subfamily.</text>
</comment>
<dbReference type="GO" id="GO:0006189">
    <property type="term" value="P:'de novo' IMP biosynthetic process"/>
    <property type="evidence" value="ECO:0007669"/>
    <property type="project" value="UniProtKB-UniPathway"/>
</dbReference>
<dbReference type="EC" id="4.3.2.2" evidence="2 3"/>
<accession>F8L546</accession>
<evidence type="ECO:0000313" key="5">
    <source>
        <dbReference type="EMBL" id="CCB87927.1"/>
    </source>
</evidence>
<dbReference type="RefSeq" id="WP_013942394.1">
    <property type="nucleotide sequence ID" value="NC_015713.1"/>
</dbReference>
<dbReference type="EMBL" id="FR872582">
    <property type="protein sequence ID" value="CCB87927.1"/>
    <property type="molecule type" value="Genomic_DNA"/>
</dbReference>
<dbReference type="PANTHER" id="PTHR43172">
    <property type="entry name" value="ADENYLOSUCCINATE LYASE"/>
    <property type="match status" value="1"/>
</dbReference>
<proteinExistence type="inferred from homology"/>
<dbReference type="SMART" id="SM00998">
    <property type="entry name" value="ADSL_C"/>
    <property type="match status" value="1"/>
</dbReference>
<comment type="pathway">
    <text evidence="3">Purine metabolism; AMP biosynthesis via de novo pathway; AMP from IMP: step 2/2.</text>
</comment>
<dbReference type="InterPro" id="IPR008948">
    <property type="entry name" value="L-Aspartase-like"/>
</dbReference>
<dbReference type="OrthoDB" id="9768878at2"/>
<feature type="domain" description="Adenylosuccinate lyase C-terminal" evidence="4">
    <location>
        <begin position="368"/>
        <end position="452"/>
    </location>
</feature>
<reference evidence="5 6" key="1">
    <citation type="journal article" date="2011" name="Mol. Biol. Evol.">
        <title>Unity in variety--the pan-genome of the Chlamydiae.</title>
        <authorList>
            <person name="Collingro A."/>
            <person name="Tischler P."/>
            <person name="Weinmaier T."/>
            <person name="Penz T."/>
            <person name="Heinz E."/>
            <person name="Brunham R.C."/>
            <person name="Read T.D."/>
            <person name="Bavoil P.M."/>
            <person name="Sachse K."/>
            <person name="Kahane S."/>
            <person name="Friedman M.G."/>
            <person name="Rattei T."/>
            <person name="Myers G.S."/>
            <person name="Horn M."/>
        </authorList>
    </citation>
    <scope>NUCLEOTIDE SEQUENCE [LARGE SCALE GENOMIC DNA]</scope>
    <source>
        <strain evidence="6">ATCC VR-1471 / Z</strain>
    </source>
</reference>
<dbReference type="GO" id="GO:0005829">
    <property type="term" value="C:cytosol"/>
    <property type="evidence" value="ECO:0007669"/>
    <property type="project" value="TreeGrafter"/>
</dbReference>
<dbReference type="Gene3D" id="1.20.200.10">
    <property type="entry name" value="Fumarase/aspartase (Central domain)"/>
    <property type="match status" value="1"/>
</dbReference>
<evidence type="ECO:0000256" key="1">
    <source>
        <dbReference type="ARBA" id="ARBA00023239"/>
    </source>
</evidence>
<dbReference type="PRINTS" id="PR00145">
    <property type="entry name" value="ARGSUCLYASE"/>
</dbReference>
<comment type="catalytic activity">
    <reaction evidence="3">
        <text>(2S)-2-[5-amino-1-(5-phospho-beta-D-ribosyl)imidazole-4-carboxamido]succinate = 5-amino-1-(5-phospho-beta-D-ribosyl)imidazole-4-carboxamide + fumarate</text>
        <dbReference type="Rhea" id="RHEA:23920"/>
        <dbReference type="ChEBI" id="CHEBI:29806"/>
        <dbReference type="ChEBI" id="CHEBI:58443"/>
        <dbReference type="ChEBI" id="CHEBI:58475"/>
        <dbReference type="EC" id="4.3.2.2"/>
    </reaction>
</comment>
<dbReference type="PROSITE" id="PS00163">
    <property type="entry name" value="FUMARATE_LYASES"/>
    <property type="match status" value="1"/>
</dbReference>
<dbReference type="HOGENOM" id="CLU_030949_1_1_0"/>
<protein>
    <recommendedName>
        <fullName evidence="2 3">Adenylosuccinate lyase</fullName>
        <shortName evidence="3">ASL</shortName>
        <ecNumber evidence="2 3">4.3.2.2</ecNumber>
    </recommendedName>
    <alternativeName>
        <fullName evidence="3">Adenylosuccinase</fullName>
    </alternativeName>
</protein>
<dbReference type="Pfam" id="PF10397">
    <property type="entry name" value="ADSL_C"/>
    <property type="match status" value="1"/>
</dbReference>
<dbReference type="GO" id="GO:0044208">
    <property type="term" value="P:'de novo' AMP biosynthetic process"/>
    <property type="evidence" value="ECO:0007669"/>
    <property type="project" value="UniProtKB-UniPathway"/>
</dbReference>
<dbReference type="UniPathway" id="UPA00074">
    <property type="reaction ID" value="UER00132"/>
</dbReference>
<dbReference type="InterPro" id="IPR022761">
    <property type="entry name" value="Fumarate_lyase_N"/>
</dbReference>
<evidence type="ECO:0000256" key="2">
    <source>
        <dbReference type="NCBIfam" id="TIGR00928"/>
    </source>
</evidence>
<dbReference type="PANTHER" id="PTHR43172:SF1">
    <property type="entry name" value="ADENYLOSUCCINATE LYASE"/>
    <property type="match status" value="1"/>
</dbReference>
<comment type="catalytic activity">
    <reaction evidence="3">
        <text>N(6)-(1,2-dicarboxyethyl)-AMP = fumarate + AMP</text>
        <dbReference type="Rhea" id="RHEA:16853"/>
        <dbReference type="ChEBI" id="CHEBI:29806"/>
        <dbReference type="ChEBI" id="CHEBI:57567"/>
        <dbReference type="ChEBI" id="CHEBI:456215"/>
        <dbReference type="EC" id="4.3.2.2"/>
    </reaction>
</comment>
<dbReference type="Gene3D" id="1.10.275.60">
    <property type="match status" value="1"/>
</dbReference>
<keyword evidence="6" id="KW-1185">Reference proteome</keyword>
<dbReference type="KEGG" id="sng:SNE_A00490"/>
<dbReference type="InterPro" id="IPR004769">
    <property type="entry name" value="Pur_lyase"/>
</dbReference>
<dbReference type="UniPathway" id="UPA00075">
    <property type="reaction ID" value="UER00336"/>
</dbReference>
<dbReference type="NCBIfam" id="TIGR00928">
    <property type="entry name" value="purB"/>
    <property type="match status" value="1"/>
</dbReference>
<dbReference type="InterPro" id="IPR000362">
    <property type="entry name" value="Fumarate_lyase_fam"/>
</dbReference>
<keyword evidence="3" id="KW-0658">Purine biosynthesis</keyword>
<evidence type="ECO:0000259" key="4">
    <source>
        <dbReference type="SMART" id="SM00998"/>
    </source>
</evidence>
<dbReference type="PRINTS" id="PR00149">
    <property type="entry name" value="FUMRATELYASE"/>
</dbReference>
<gene>
    <name evidence="5" type="primary">adsl</name>
    <name evidence="5" type="ordered locus">SNE_A00490</name>
</gene>
<name>F8L546_SIMNZ</name>
<dbReference type="STRING" id="331113.SNE_A00490"/>
<dbReference type="GO" id="GO:0070626">
    <property type="term" value="F:(S)-2-(5-amino-1-(5-phospho-D-ribosyl)imidazole-4-carboxamido) succinate lyase (fumarate-forming) activity"/>
    <property type="evidence" value="ECO:0007669"/>
    <property type="project" value="TreeGrafter"/>
</dbReference>